<comment type="caution">
    <text evidence="2">The sequence shown here is derived from an EMBL/GenBank/DDBJ whole genome shotgun (WGS) entry which is preliminary data.</text>
</comment>
<name>A0A0H1B8K8_9EURO</name>
<accession>A0A0H1B8K8</accession>
<evidence type="ECO:0000256" key="1">
    <source>
        <dbReference type="SAM" id="MobiDB-lite"/>
    </source>
</evidence>
<dbReference type="OrthoDB" id="10462752at2759"/>
<protein>
    <submittedName>
        <fullName evidence="2">Uncharacterized protein</fullName>
    </submittedName>
</protein>
<keyword evidence="3" id="KW-1185">Reference proteome</keyword>
<dbReference type="EMBL" id="LDEV01002851">
    <property type="protein sequence ID" value="KLJ07307.1"/>
    <property type="molecule type" value="Genomic_DNA"/>
</dbReference>
<organism evidence="2 3">
    <name type="scientific">Blastomyces silverae</name>
    <dbReference type="NCBI Taxonomy" id="2060906"/>
    <lineage>
        <taxon>Eukaryota</taxon>
        <taxon>Fungi</taxon>
        <taxon>Dikarya</taxon>
        <taxon>Ascomycota</taxon>
        <taxon>Pezizomycotina</taxon>
        <taxon>Eurotiomycetes</taxon>
        <taxon>Eurotiomycetidae</taxon>
        <taxon>Onygenales</taxon>
        <taxon>Ajellomycetaceae</taxon>
        <taxon>Blastomyces</taxon>
    </lineage>
</organism>
<feature type="region of interest" description="Disordered" evidence="1">
    <location>
        <begin position="1"/>
        <end position="29"/>
    </location>
</feature>
<dbReference type="AlphaFoldDB" id="A0A0H1B8K8"/>
<evidence type="ECO:0000313" key="3">
    <source>
        <dbReference type="Proteomes" id="UP000053573"/>
    </source>
</evidence>
<evidence type="ECO:0000313" key="2">
    <source>
        <dbReference type="EMBL" id="KLJ07307.1"/>
    </source>
</evidence>
<reference evidence="3" key="1">
    <citation type="journal article" date="2015" name="PLoS Genet.">
        <title>The dynamic genome and transcriptome of the human fungal pathogen Blastomyces and close relative Emmonsia.</title>
        <authorList>
            <person name="Munoz J.F."/>
            <person name="Gauthier G.M."/>
            <person name="Desjardins C.A."/>
            <person name="Gallo J.E."/>
            <person name="Holder J."/>
            <person name="Sullivan T.D."/>
            <person name="Marty A.J."/>
            <person name="Carmen J.C."/>
            <person name="Chen Z."/>
            <person name="Ding L."/>
            <person name="Gujja S."/>
            <person name="Magrini V."/>
            <person name="Misas E."/>
            <person name="Mitreva M."/>
            <person name="Priest M."/>
            <person name="Saif S."/>
            <person name="Whiston E.A."/>
            <person name="Young S."/>
            <person name="Zeng Q."/>
            <person name="Goldman W.E."/>
            <person name="Mardis E.R."/>
            <person name="Taylor J.W."/>
            <person name="McEwen J.G."/>
            <person name="Clay O.K."/>
            <person name="Klein B.S."/>
            <person name="Cuomo C.A."/>
        </authorList>
    </citation>
    <scope>NUCLEOTIDE SEQUENCE [LARGE SCALE GENOMIC DNA]</scope>
    <source>
        <strain evidence="3">UAMH 139</strain>
    </source>
</reference>
<gene>
    <name evidence="2" type="ORF">EMPG_17202</name>
</gene>
<sequence>MRIHAGVSFPDTMPCQTPPPFQPPPSAPHLQKLLNFLTPYNHPPTISHNALVPRTNMSLCANSKNARGPGD</sequence>
<dbReference type="Proteomes" id="UP000053573">
    <property type="component" value="Unassembled WGS sequence"/>
</dbReference>
<feature type="compositionally biased region" description="Pro residues" evidence="1">
    <location>
        <begin position="16"/>
        <end position="27"/>
    </location>
</feature>
<proteinExistence type="predicted"/>